<name>A0A7M1RYC7_9CAUD</name>
<dbReference type="Proteomes" id="UP000594003">
    <property type="component" value="Segment"/>
</dbReference>
<dbReference type="KEGG" id="vg:65129374"/>
<dbReference type="RefSeq" id="YP_010111049.1">
    <property type="nucleotide sequence ID" value="NC_055877.1"/>
</dbReference>
<reference evidence="1 2" key="1">
    <citation type="submission" date="2020-07" db="EMBL/GenBank/DDBJ databases">
        <title>Taxonomic proposal: Crassvirales, a new order of highly abundant and diverse bacterial viruses.</title>
        <authorList>
            <person name="Shkoporov A.N."/>
            <person name="Stockdale S.R."/>
            <person name="Guerin E."/>
            <person name="Ross R.P."/>
            <person name="Hill C."/>
        </authorList>
    </citation>
    <scope>NUCLEOTIDE SEQUENCE [LARGE SCALE GENOMIC DNA]</scope>
</reference>
<protein>
    <submittedName>
        <fullName evidence="1">Uncharacterized protein</fullName>
    </submittedName>
</protein>
<sequence length="49" mass="5521">MTDNEFDLNAQEVDAFCINNDIDDYDLYGEIKAEDGDGSGFGDDIDFDY</sequence>
<dbReference type="GeneID" id="65129374"/>
<evidence type="ECO:0000313" key="1">
    <source>
        <dbReference type="EMBL" id="QOR58891.1"/>
    </source>
</evidence>
<dbReference type="EMBL" id="MT774384">
    <property type="protein sequence ID" value="QOR58891.1"/>
    <property type="molecule type" value="Genomic_DNA"/>
</dbReference>
<accession>A0A7M1RYC7</accession>
<keyword evidence="2" id="KW-1185">Reference proteome</keyword>
<proteinExistence type="predicted"/>
<evidence type="ECO:0000313" key="2">
    <source>
        <dbReference type="Proteomes" id="UP000594003"/>
    </source>
</evidence>
<organism evidence="1 2">
    <name type="scientific">uncultured phage cr8_1</name>
    <dbReference type="NCBI Taxonomy" id="2772068"/>
    <lineage>
        <taxon>Viruses</taxon>
        <taxon>Duplodnaviria</taxon>
        <taxon>Heunggongvirae</taxon>
        <taxon>Uroviricota</taxon>
        <taxon>Caudoviricetes</taxon>
        <taxon>Crassvirales</taxon>
        <taxon>Intestiviridae</taxon>
        <taxon>Obtuvirinae</taxon>
        <taxon>Fohxhuevirus</taxon>
        <taxon>Fohxhuevirus gastrointestinalis</taxon>
    </lineage>
</organism>